<evidence type="ECO:0008006" key="5">
    <source>
        <dbReference type="Google" id="ProtNLM"/>
    </source>
</evidence>
<gene>
    <name evidence="3" type="ORF">OEZ71_08800</name>
</gene>
<sequence>MDPLAPLIDALHAQGRLRVWSLVVTVMGDAVQPRGGRIAAARLQDLLGRIGVEPGALRTALSRLVADGWLIRERNGRTSHYRLSEQGQAEYGPAAEAIYAAPKAEPECWTIALGDDVGGISLGGGLWLVAGNVPAEAALAVSGALKVGAGMRETLCHPDRLAALERLAADLDVLDAARLGPQDAIAARTMLIHRWRRIVLRHGDLPDAVLPARLTGLRSRVGAAYHALLSASEHWLETGDAPLPAADTGLADRFAVNPVA</sequence>
<organism evidence="3 4">
    <name type="scientific">Albidovulum litorale</name>
    <dbReference type="NCBI Taxonomy" id="2984134"/>
    <lineage>
        <taxon>Bacteria</taxon>
        <taxon>Pseudomonadati</taxon>
        <taxon>Pseudomonadota</taxon>
        <taxon>Alphaproteobacteria</taxon>
        <taxon>Rhodobacterales</taxon>
        <taxon>Paracoccaceae</taxon>
        <taxon>Albidovulum</taxon>
    </lineage>
</organism>
<dbReference type="PANTHER" id="PTHR30319">
    <property type="entry name" value="PHENYLACETIC ACID REGULATOR-RELATED TRANSCRIPTIONAL REPRESSOR"/>
    <property type="match status" value="1"/>
</dbReference>
<dbReference type="RefSeq" id="WP_263739574.1">
    <property type="nucleotide sequence ID" value="NZ_JAOWKZ010000002.1"/>
</dbReference>
<dbReference type="InterPro" id="IPR011965">
    <property type="entry name" value="PaaX_trns_reg"/>
</dbReference>
<name>A0ABT2ZMV0_9RHOB</name>
<evidence type="ECO:0000259" key="2">
    <source>
        <dbReference type="Pfam" id="PF08223"/>
    </source>
</evidence>
<evidence type="ECO:0000313" key="4">
    <source>
        <dbReference type="Proteomes" id="UP001652564"/>
    </source>
</evidence>
<evidence type="ECO:0000313" key="3">
    <source>
        <dbReference type="EMBL" id="MCV2872392.1"/>
    </source>
</evidence>
<dbReference type="PIRSF" id="PIRSF020623">
    <property type="entry name" value="PaaX"/>
    <property type="match status" value="1"/>
</dbReference>
<dbReference type="EMBL" id="JAOWKZ010000002">
    <property type="protein sequence ID" value="MCV2872392.1"/>
    <property type="molecule type" value="Genomic_DNA"/>
</dbReference>
<comment type="caution">
    <text evidence="3">The sequence shown here is derived from an EMBL/GenBank/DDBJ whole genome shotgun (WGS) entry which is preliminary data.</text>
</comment>
<dbReference type="Gene3D" id="1.20.58.1460">
    <property type="match status" value="1"/>
</dbReference>
<feature type="domain" description="Transcriptional repressor PaaX-like N-terminal" evidence="1">
    <location>
        <begin position="20"/>
        <end position="87"/>
    </location>
</feature>
<dbReference type="Pfam" id="PF07848">
    <property type="entry name" value="PaaX"/>
    <property type="match status" value="1"/>
</dbReference>
<dbReference type="PANTHER" id="PTHR30319:SF1">
    <property type="entry name" value="TRANSCRIPTIONAL REPRESSOR PAAX"/>
    <property type="match status" value="1"/>
</dbReference>
<protein>
    <recommendedName>
        <fullName evidence="5">PaaX family transcriptional regulator</fullName>
    </recommendedName>
</protein>
<reference evidence="3 4" key="1">
    <citation type="submission" date="2022-10" db="EMBL/GenBank/DDBJ databases">
        <title>Defluviimonas sp. nov., isolated from ocean surface sediments.</title>
        <authorList>
            <person name="He W."/>
            <person name="Wang L."/>
            <person name="Zhang D.-F."/>
        </authorList>
    </citation>
    <scope>NUCLEOTIDE SEQUENCE [LARGE SCALE GENOMIC DNA]</scope>
    <source>
        <strain evidence="3 4">WL0050</strain>
    </source>
</reference>
<dbReference type="InterPro" id="IPR036388">
    <property type="entry name" value="WH-like_DNA-bd_sf"/>
</dbReference>
<dbReference type="Gene3D" id="1.10.10.10">
    <property type="entry name" value="Winged helix-like DNA-binding domain superfamily/Winged helix DNA-binding domain"/>
    <property type="match status" value="1"/>
</dbReference>
<dbReference type="Pfam" id="PF08223">
    <property type="entry name" value="PaaX_C"/>
    <property type="match status" value="1"/>
</dbReference>
<dbReference type="InterPro" id="IPR036390">
    <property type="entry name" value="WH_DNA-bd_sf"/>
</dbReference>
<feature type="domain" description="Transcriptional repressor PaaX-like C-terminal" evidence="2">
    <location>
        <begin position="172"/>
        <end position="234"/>
    </location>
</feature>
<dbReference type="Gene3D" id="3.30.70.2670">
    <property type="match status" value="1"/>
</dbReference>
<dbReference type="Proteomes" id="UP001652564">
    <property type="component" value="Unassembled WGS sequence"/>
</dbReference>
<accession>A0ABT2ZMV0</accession>
<proteinExistence type="predicted"/>
<dbReference type="SUPFAM" id="SSF46785">
    <property type="entry name" value="Winged helix' DNA-binding domain"/>
    <property type="match status" value="1"/>
</dbReference>
<dbReference type="InterPro" id="IPR012906">
    <property type="entry name" value="PaaX-like_N"/>
</dbReference>
<evidence type="ECO:0000259" key="1">
    <source>
        <dbReference type="Pfam" id="PF07848"/>
    </source>
</evidence>
<keyword evidence="4" id="KW-1185">Reference proteome</keyword>
<dbReference type="InterPro" id="IPR013225">
    <property type="entry name" value="PaaX_C"/>
</dbReference>